<name>A0A811K9N0_9BILA</name>
<comment type="caution">
    <text evidence="1">The sequence shown here is derived from an EMBL/GenBank/DDBJ whole genome shotgun (WGS) entry which is preliminary data.</text>
</comment>
<sequence>MISYMFEALYHWKEERSARKTDGTKCDFEGRPVGSKTTAIDLFAKFDSGDVSLEIHPLLGIPSFVNNEAIREVNDKESARPAPL</sequence>
<accession>A0A811K9N0</accession>
<dbReference type="OrthoDB" id="6625479at2759"/>
<protein>
    <submittedName>
        <fullName evidence="1">Uncharacterized protein</fullName>
    </submittedName>
</protein>
<dbReference type="Proteomes" id="UP000783686">
    <property type="component" value="Unassembled WGS sequence"/>
</dbReference>
<dbReference type="Proteomes" id="UP000614601">
    <property type="component" value="Unassembled WGS sequence"/>
</dbReference>
<dbReference type="AlphaFoldDB" id="A0A811K9N0"/>
<evidence type="ECO:0000313" key="2">
    <source>
        <dbReference type="Proteomes" id="UP000614601"/>
    </source>
</evidence>
<keyword evidence="2" id="KW-1185">Reference proteome</keyword>
<evidence type="ECO:0000313" key="1">
    <source>
        <dbReference type="EMBL" id="CAD5212895.1"/>
    </source>
</evidence>
<organism evidence="1 2">
    <name type="scientific">Bursaphelenchus okinawaensis</name>
    <dbReference type="NCBI Taxonomy" id="465554"/>
    <lineage>
        <taxon>Eukaryota</taxon>
        <taxon>Metazoa</taxon>
        <taxon>Ecdysozoa</taxon>
        <taxon>Nematoda</taxon>
        <taxon>Chromadorea</taxon>
        <taxon>Rhabditida</taxon>
        <taxon>Tylenchina</taxon>
        <taxon>Tylenchomorpha</taxon>
        <taxon>Aphelenchoidea</taxon>
        <taxon>Aphelenchoididae</taxon>
        <taxon>Bursaphelenchus</taxon>
    </lineage>
</organism>
<dbReference type="EMBL" id="CAJFCW020000002">
    <property type="protein sequence ID" value="CAG9098078.1"/>
    <property type="molecule type" value="Genomic_DNA"/>
</dbReference>
<dbReference type="EMBL" id="CAJFDH010000002">
    <property type="protein sequence ID" value="CAD5212895.1"/>
    <property type="molecule type" value="Genomic_DNA"/>
</dbReference>
<reference evidence="1" key="1">
    <citation type="submission" date="2020-09" db="EMBL/GenBank/DDBJ databases">
        <authorList>
            <person name="Kikuchi T."/>
        </authorList>
    </citation>
    <scope>NUCLEOTIDE SEQUENCE</scope>
    <source>
        <strain evidence="1">SH1</strain>
    </source>
</reference>
<gene>
    <name evidence="1" type="ORF">BOKJ2_LOCUS4696</name>
</gene>
<proteinExistence type="predicted"/>